<reference evidence="2" key="1">
    <citation type="journal article" date="2014" name="Int. J. Syst. Evol. Microbiol.">
        <title>Complete genome sequence of Corynebacterium casei LMG S-19264T (=DSM 44701T), isolated from a smear-ripened cheese.</title>
        <authorList>
            <consortium name="US DOE Joint Genome Institute (JGI-PGF)"/>
            <person name="Walter F."/>
            <person name="Albersmeier A."/>
            <person name="Kalinowski J."/>
            <person name="Ruckert C."/>
        </authorList>
    </citation>
    <scope>NUCLEOTIDE SEQUENCE</scope>
    <source>
        <strain evidence="2">CGMCC 1.6333</strain>
    </source>
</reference>
<proteinExistence type="predicted"/>
<gene>
    <name evidence="2" type="primary">yizD</name>
    <name evidence="2" type="ORF">GCM10011351_08140</name>
</gene>
<dbReference type="Proteomes" id="UP000618460">
    <property type="component" value="Unassembled WGS sequence"/>
</dbReference>
<sequence length="58" mass="6821">MRSFFPFMFLAIACGAFILNIFAIMDMIPLIITVPLLFISIYLTLFSFTHRHTFRGFR</sequence>
<name>A0A917TIM0_9BACI</name>
<evidence type="ECO:0000313" key="2">
    <source>
        <dbReference type="EMBL" id="GGM24792.1"/>
    </source>
</evidence>
<feature type="transmembrane region" description="Helical" evidence="1">
    <location>
        <begin position="30"/>
        <end position="48"/>
    </location>
</feature>
<organism evidence="2 3">
    <name type="scientific">Paraliobacillus quinghaiensis</name>
    <dbReference type="NCBI Taxonomy" id="470815"/>
    <lineage>
        <taxon>Bacteria</taxon>
        <taxon>Bacillati</taxon>
        <taxon>Bacillota</taxon>
        <taxon>Bacilli</taxon>
        <taxon>Bacillales</taxon>
        <taxon>Bacillaceae</taxon>
        <taxon>Paraliobacillus</taxon>
    </lineage>
</organism>
<dbReference type="AlphaFoldDB" id="A0A917TIM0"/>
<feature type="transmembrane region" description="Helical" evidence="1">
    <location>
        <begin position="7"/>
        <end position="24"/>
    </location>
</feature>
<evidence type="ECO:0000313" key="3">
    <source>
        <dbReference type="Proteomes" id="UP000618460"/>
    </source>
</evidence>
<reference evidence="2" key="2">
    <citation type="submission" date="2020-09" db="EMBL/GenBank/DDBJ databases">
        <authorList>
            <person name="Sun Q."/>
            <person name="Zhou Y."/>
        </authorList>
    </citation>
    <scope>NUCLEOTIDE SEQUENCE</scope>
    <source>
        <strain evidence="2">CGMCC 1.6333</strain>
    </source>
</reference>
<accession>A0A917TIM0</accession>
<dbReference type="EMBL" id="BMLG01000002">
    <property type="protein sequence ID" value="GGM24792.1"/>
    <property type="molecule type" value="Genomic_DNA"/>
</dbReference>
<keyword evidence="1" id="KW-0472">Membrane</keyword>
<protein>
    <submittedName>
        <fullName evidence="2">Membrane protein YizD</fullName>
    </submittedName>
</protein>
<keyword evidence="1" id="KW-1133">Transmembrane helix</keyword>
<keyword evidence="1" id="KW-0812">Transmembrane</keyword>
<keyword evidence="3" id="KW-1185">Reference proteome</keyword>
<evidence type="ECO:0000256" key="1">
    <source>
        <dbReference type="SAM" id="Phobius"/>
    </source>
</evidence>
<comment type="caution">
    <text evidence="2">The sequence shown here is derived from an EMBL/GenBank/DDBJ whole genome shotgun (WGS) entry which is preliminary data.</text>
</comment>